<dbReference type="RefSeq" id="WP_145649061.1">
    <property type="nucleotide sequence ID" value="NZ_VLLB01000003.1"/>
</dbReference>
<gene>
    <name evidence="3" type="ORF">IP91_02252</name>
</gene>
<evidence type="ECO:0000313" key="3">
    <source>
        <dbReference type="EMBL" id="TWI66435.1"/>
    </source>
</evidence>
<name>A0A562RBK9_9BURK</name>
<feature type="compositionally biased region" description="Pro residues" evidence="1">
    <location>
        <begin position="73"/>
        <end position="89"/>
    </location>
</feature>
<reference evidence="3 4" key="1">
    <citation type="journal article" date="2015" name="Stand. Genomic Sci.">
        <title>Genomic Encyclopedia of Bacterial and Archaeal Type Strains, Phase III: the genomes of soil and plant-associated and newly described type strains.</title>
        <authorList>
            <person name="Whitman W.B."/>
            <person name="Woyke T."/>
            <person name="Klenk H.P."/>
            <person name="Zhou Y."/>
            <person name="Lilburn T.G."/>
            <person name="Beck B.J."/>
            <person name="De Vos P."/>
            <person name="Vandamme P."/>
            <person name="Eisen J.A."/>
            <person name="Garrity G."/>
            <person name="Hugenholtz P."/>
            <person name="Kyrpides N.C."/>
        </authorList>
    </citation>
    <scope>NUCLEOTIDE SEQUENCE [LARGE SCALE GENOMIC DNA]</scope>
    <source>
        <strain evidence="3 4">CGMCC 1.10822</strain>
    </source>
</reference>
<evidence type="ECO:0000256" key="1">
    <source>
        <dbReference type="SAM" id="MobiDB-lite"/>
    </source>
</evidence>
<dbReference type="EMBL" id="VLLB01000003">
    <property type="protein sequence ID" value="TWI66435.1"/>
    <property type="molecule type" value="Genomic_DNA"/>
</dbReference>
<comment type="caution">
    <text evidence="3">The sequence shown here is derived from an EMBL/GenBank/DDBJ whole genome shotgun (WGS) entry which is preliminary data.</text>
</comment>
<feature type="region of interest" description="Disordered" evidence="1">
    <location>
        <begin position="71"/>
        <end position="105"/>
    </location>
</feature>
<evidence type="ECO:0000313" key="4">
    <source>
        <dbReference type="Proteomes" id="UP000318431"/>
    </source>
</evidence>
<evidence type="ECO:0000256" key="2">
    <source>
        <dbReference type="SAM" id="Phobius"/>
    </source>
</evidence>
<keyword evidence="2" id="KW-0472">Membrane</keyword>
<organism evidence="3 4">
    <name type="scientific">Pseudoduganella lurida</name>
    <dbReference type="NCBI Taxonomy" id="1036180"/>
    <lineage>
        <taxon>Bacteria</taxon>
        <taxon>Pseudomonadati</taxon>
        <taxon>Pseudomonadota</taxon>
        <taxon>Betaproteobacteria</taxon>
        <taxon>Burkholderiales</taxon>
        <taxon>Oxalobacteraceae</taxon>
        <taxon>Telluria group</taxon>
        <taxon>Pseudoduganella</taxon>
    </lineage>
</organism>
<accession>A0A562RBK9</accession>
<keyword evidence="2" id="KW-0812">Transmembrane</keyword>
<feature type="transmembrane region" description="Helical" evidence="2">
    <location>
        <begin position="34"/>
        <end position="53"/>
    </location>
</feature>
<proteinExistence type="predicted"/>
<sequence length="230" mass="23485">MVDTSKPGKGILASLEQRAVAAPRRTTTPGARGAAFIGAGGLLLALLLAWWVLSGPSPLLVQDPLRGAALPPATSPAPPLAAHPAPPAEPEAAAIINDTPPPGETTRQVAAAALATTPIASVVMRSEPAPRKPSVKPPRKEPVARIKPPVRNNPPAPARPTAAPSQDSDVTLLAALVAHANAGKRHRETPPIADTAAMLGRCATLPGEEHRVCRARICAAAPAEPACRAD</sequence>
<protein>
    <submittedName>
        <fullName evidence="3">Uncharacterized protein</fullName>
    </submittedName>
</protein>
<dbReference type="OrthoDB" id="8724867at2"/>
<feature type="region of interest" description="Disordered" evidence="1">
    <location>
        <begin position="122"/>
        <end position="167"/>
    </location>
</feature>
<dbReference type="AlphaFoldDB" id="A0A562RBK9"/>
<keyword evidence="2" id="KW-1133">Transmembrane helix</keyword>
<keyword evidence="4" id="KW-1185">Reference proteome</keyword>
<dbReference type="Proteomes" id="UP000318431">
    <property type="component" value="Unassembled WGS sequence"/>
</dbReference>